<evidence type="ECO:0000313" key="4">
    <source>
        <dbReference type="EMBL" id="KAF0894132.1"/>
    </source>
</evidence>
<name>A0A6G1C1T8_9ORYZ</name>
<evidence type="ECO:0000256" key="3">
    <source>
        <dbReference type="ARBA" id="ARBA00022946"/>
    </source>
</evidence>
<dbReference type="EMBL" id="SPHZ02000011">
    <property type="protein sequence ID" value="KAF0894132.1"/>
    <property type="molecule type" value="Genomic_DNA"/>
</dbReference>
<keyword evidence="5" id="KW-1185">Reference proteome</keyword>
<accession>A0A6G1C1T8</accession>
<gene>
    <name evidence="4" type="ORF">E2562_034700</name>
</gene>
<sequence>MFSDACRVWNGMERRGLERGAAAYEEMVVTLFKNNRVSDAMKVFDGMRRRGASDGGKGRCYRVVVSWLCKEGRMWGTYIVFAEMVKRGVEVDREVIGDMVYGLMARRRVREGYKVFHGVKEKITK</sequence>
<dbReference type="Pfam" id="PF01535">
    <property type="entry name" value="PPR"/>
    <property type="match status" value="2"/>
</dbReference>
<dbReference type="Proteomes" id="UP000479710">
    <property type="component" value="Unassembled WGS sequence"/>
</dbReference>
<comment type="caution">
    <text evidence="4">The sequence shown here is derived from an EMBL/GenBank/DDBJ whole genome shotgun (WGS) entry which is preliminary data.</text>
</comment>
<dbReference type="PANTHER" id="PTHR47939:SF12">
    <property type="entry name" value="PENTACOTRIPEPTIDE-REPEAT REGION OF PRORP DOMAIN-CONTAINING PROTEIN"/>
    <property type="match status" value="1"/>
</dbReference>
<keyword evidence="2" id="KW-0677">Repeat</keyword>
<comment type="similarity">
    <text evidence="1">Belongs to the PPR family. P subfamily.</text>
</comment>
<dbReference type="OrthoDB" id="1846553at2759"/>
<dbReference type="InterPro" id="IPR050667">
    <property type="entry name" value="PPR-containing_protein"/>
</dbReference>
<dbReference type="NCBIfam" id="TIGR00756">
    <property type="entry name" value="PPR"/>
    <property type="match status" value="1"/>
</dbReference>
<evidence type="ECO:0000256" key="1">
    <source>
        <dbReference type="ARBA" id="ARBA00007626"/>
    </source>
</evidence>
<evidence type="ECO:0000256" key="2">
    <source>
        <dbReference type="ARBA" id="ARBA00022737"/>
    </source>
</evidence>
<protein>
    <recommendedName>
        <fullName evidence="6">Pentacotripeptide-repeat region of PRORP domain-containing protein</fullName>
    </recommendedName>
</protein>
<dbReference type="AlphaFoldDB" id="A0A6G1C1T8"/>
<dbReference type="PANTHER" id="PTHR47939">
    <property type="entry name" value="MEMBRANE-ASSOCIATED SALT-INDUCIBLE PROTEIN-LIKE"/>
    <property type="match status" value="1"/>
</dbReference>
<dbReference type="InterPro" id="IPR002885">
    <property type="entry name" value="PPR_rpt"/>
</dbReference>
<evidence type="ECO:0000313" key="5">
    <source>
        <dbReference type="Proteomes" id="UP000479710"/>
    </source>
</evidence>
<evidence type="ECO:0008006" key="6">
    <source>
        <dbReference type="Google" id="ProtNLM"/>
    </source>
</evidence>
<reference evidence="4 5" key="1">
    <citation type="submission" date="2019-11" db="EMBL/GenBank/DDBJ databases">
        <title>Whole genome sequence of Oryza granulata.</title>
        <authorList>
            <person name="Li W."/>
        </authorList>
    </citation>
    <scope>NUCLEOTIDE SEQUENCE [LARGE SCALE GENOMIC DNA]</scope>
    <source>
        <strain evidence="5">cv. Menghai</strain>
        <tissue evidence="4">Leaf</tissue>
    </source>
</reference>
<organism evidence="4 5">
    <name type="scientific">Oryza meyeriana var. granulata</name>
    <dbReference type="NCBI Taxonomy" id="110450"/>
    <lineage>
        <taxon>Eukaryota</taxon>
        <taxon>Viridiplantae</taxon>
        <taxon>Streptophyta</taxon>
        <taxon>Embryophyta</taxon>
        <taxon>Tracheophyta</taxon>
        <taxon>Spermatophyta</taxon>
        <taxon>Magnoliopsida</taxon>
        <taxon>Liliopsida</taxon>
        <taxon>Poales</taxon>
        <taxon>Poaceae</taxon>
        <taxon>BOP clade</taxon>
        <taxon>Oryzoideae</taxon>
        <taxon>Oryzeae</taxon>
        <taxon>Oryzinae</taxon>
        <taxon>Oryza</taxon>
        <taxon>Oryza meyeriana</taxon>
    </lineage>
</organism>
<proteinExistence type="inferred from homology"/>
<keyword evidence="3" id="KW-0809">Transit peptide</keyword>
<dbReference type="Gene3D" id="1.25.40.10">
    <property type="entry name" value="Tetratricopeptide repeat domain"/>
    <property type="match status" value="1"/>
</dbReference>
<dbReference type="InterPro" id="IPR011990">
    <property type="entry name" value="TPR-like_helical_dom_sf"/>
</dbReference>